<dbReference type="Pfam" id="PF21948">
    <property type="entry name" value="LplA-B_cat"/>
    <property type="match status" value="1"/>
</dbReference>
<dbReference type="Gene3D" id="3.30.930.10">
    <property type="entry name" value="Bira Bifunctional Protein, Domain 2"/>
    <property type="match status" value="1"/>
</dbReference>
<keyword evidence="3" id="KW-0963">Cytoplasm</keyword>
<dbReference type="InterPro" id="IPR004143">
    <property type="entry name" value="BPL_LPL_catalytic"/>
</dbReference>
<comment type="caution">
    <text evidence="7">The sequence shown here is derived from an EMBL/GenBank/DDBJ whole genome shotgun (WGS) entry which is preliminary data.</text>
</comment>
<dbReference type="CDD" id="cd16444">
    <property type="entry name" value="LipB"/>
    <property type="match status" value="1"/>
</dbReference>
<evidence type="ECO:0000256" key="2">
    <source>
        <dbReference type="ARBA" id="ARBA00012334"/>
    </source>
</evidence>
<dbReference type="InterPro" id="IPR045864">
    <property type="entry name" value="aa-tRNA-synth_II/BPL/LPL"/>
</dbReference>
<keyword evidence="4 7" id="KW-0808">Transferase</keyword>
<dbReference type="HAMAP" id="MF_00013">
    <property type="entry name" value="LipB"/>
    <property type="match status" value="1"/>
</dbReference>
<evidence type="ECO:0000259" key="6">
    <source>
        <dbReference type="PROSITE" id="PS51733"/>
    </source>
</evidence>
<evidence type="ECO:0000256" key="1">
    <source>
        <dbReference type="ARBA" id="ARBA00004821"/>
    </source>
</evidence>
<dbReference type="PANTHER" id="PTHR10993:SF7">
    <property type="entry name" value="LIPOYLTRANSFERASE 2, MITOCHONDRIAL-RELATED"/>
    <property type="match status" value="1"/>
</dbReference>
<evidence type="ECO:0000256" key="4">
    <source>
        <dbReference type="ARBA" id="ARBA00022679"/>
    </source>
</evidence>
<dbReference type="NCBIfam" id="TIGR00214">
    <property type="entry name" value="lipB"/>
    <property type="match status" value="1"/>
</dbReference>
<evidence type="ECO:0000256" key="5">
    <source>
        <dbReference type="ARBA" id="ARBA00023315"/>
    </source>
</evidence>
<dbReference type="SUPFAM" id="SSF55681">
    <property type="entry name" value="Class II aaRS and biotin synthetases"/>
    <property type="match status" value="1"/>
</dbReference>
<comment type="pathway">
    <text evidence="1">Protein modification; protein lipoylation via endogenous pathway; protein N(6)-(lipoyl)lysine from octanoyl-[acyl-carrier-protein]: step 1/2.</text>
</comment>
<dbReference type="EMBL" id="MLJW01000604">
    <property type="protein sequence ID" value="OIQ84622.1"/>
    <property type="molecule type" value="Genomic_DNA"/>
</dbReference>
<dbReference type="AlphaFoldDB" id="A0A1J5QM84"/>
<protein>
    <recommendedName>
        <fullName evidence="2">lipoyl(octanoyl) transferase</fullName>
        <ecNumber evidence="2">2.3.1.181</ecNumber>
    </recommendedName>
</protein>
<accession>A0A1J5QM84</accession>
<evidence type="ECO:0000313" key="7">
    <source>
        <dbReference type="EMBL" id="OIQ84622.1"/>
    </source>
</evidence>
<dbReference type="PROSITE" id="PS01313">
    <property type="entry name" value="LIPB"/>
    <property type="match status" value="1"/>
</dbReference>
<organism evidence="7">
    <name type="scientific">mine drainage metagenome</name>
    <dbReference type="NCBI Taxonomy" id="410659"/>
    <lineage>
        <taxon>unclassified sequences</taxon>
        <taxon>metagenomes</taxon>
        <taxon>ecological metagenomes</taxon>
    </lineage>
</organism>
<dbReference type="NCBIfam" id="NF010922">
    <property type="entry name" value="PRK14342.1"/>
    <property type="match status" value="1"/>
</dbReference>
<feature type="domain" description="BPL/LPL catalytic" evidence="6">
    <location>
        <begin position="27"/>
        <end position="199"/>
    </location>
</feature>
<dbReference type="PIRSF" id="PIRSF016262">
    <property type="entry name" value="LPLase"/>
    <property type="match status" value="1"/>
</dbReference>
<dbReference type="PROSITE" id="PS51733">
    <property type="entry name" value="BPL_LPL_CATALYTIC"/>
    <property type="match status" value="1"/>
</dbReference>
<dbReference type="EC" id="2.3.1.181" evidence="2"/>
<name>A0A1J5QM84_9ZZZZ</name>
<dbReference type="InterPro" id="IPR020605">
    <property type="entry name" value="Octanoyltransferase_CS"/>
</dbReference>
<dbReference type="GO" id="GO:0033819">
    <property type="term" value="F:lipoyl(octanoyl) transferase activity"/>
    <property type="evidence" value="ECO:0007669"/>
    <property type="project" value="UniProtKB-EC"/>
</dbReference>
<keyword evidence="5 7" id="KW-0012">Acyltransferase</keyword>
<gene>
    <name evidence="7" type="primary">lipB_11</name>
    <name evidence="7" type="ORF">GALL_335570</name>
</gene>
<dbReference type="PANTHER" id="PTHR10993">
    <property type="entry name" value="OCTANOYLTRANSFERASE"/>
    <property type="match status" value="1"/>
</dbReference>
<reference evidence="7" key="1">
    <citation type="submission" date="2016-10" db="EMBL/GenBank/DDBJ databases">
        <title>Sequence of Gallionella enrichment culture.</title>
        <authorList>
            <person name="Poehlein A."/>
            <person name="Muehling M."/>
            <person name="Daniel R."/>
        </authorList>
    </citation>
    <scope>NUCLEOTIDE SEQUENCE</scope>
</reference>
<proteinExistence type="inferred from homology"/>
<sequence>MLVRKLGLTDYETTWQAMQSFTAGRDADTPDELWLTEHPPVYTQGLNRRDVRPPWRDDIPLLRTDRGGKITYHGPGQIVLYILYDLKRRNLPIRSMVDHLEGAIISLLASHGISARNRPEAPGVYVGEAKIASLGLRLKNGCCYHGLSLNVAMDLSPFSAIDPCGHRGLQVTQTRNIGIGDDMEMLASGLITRLLKELG</sequence>
<dbReference type="GO" id="GO:0009249">
    <property type="term" value="P:protein lipoylation"/>
    <property type="evidence" value="ECO:0007669"/>
    <property type="project" value="InterPro"/>
</dbReference>
<dbReference type="FunFam" id="3.30.930.10:FF:000020">
    <property type="entry name" value="Octanoyltransferase"/>
    <property type="match status" value="1"/>
</dbReference>
<evidence type="ECO:0000256" key="3">
    <source>
        <dbReference type="ARBA" id="ARBA00022490"/>
    </source>
</evidence>
<dbReference type="UniPathway" id="UPA00538">
    <property type="reaction ID" value="UER00592"/>
</dbReference>
<dbReference type="InterPro" id="IPR000544">
    <property type="entry name" value="Octanoyltransferase"/>
</dbReference>